<dbReference type="EMBL" id="JAPQKL010000005">
    <property type="protein sequence ID" value="KAJ5130532.1"/>
    <property type="molecule type" value="Genomic_DNA"/>
</dbReference>
<dbReference type="RefSeq" id="XP_056520911.1">
    <property type="nucleotide sequence ID" value="XM_056667315.1"/>
</dbReference>
<evidence type="ECO:0000313" key="1">
    <source>
        <dbReference type="EMBL" id="KAJ5130532.1"/>
    </source>
</evidence>
<dbReference type="OrthoDB" id="4342612at2759"/>
<dbReference type="AlphaFoldDB" id="A0A9W9L1D4"/>
<sequence>MSDFPPPGTTIKTRGFREVCEVDGRTYFRKKGVQEWTEDTRLSNPEELKPPEENPKLYLYLVEGEQEPGEPQQWALFLADENEPEYGYVYQVTGDAEHIRYEPSAEKMNIVDAGIMSHVYTLAVVSEGQARAAQVVKQAAEEEPPPRAEKRKSVTENCQGWLLRVIARLVKEKIVMPQKLELARSLMQVA</sequence>
<keyword evidence="2" id="KW-1185">Reference proteome</keyword>
<gene>
    <name evidence="1" type="ORF">N7515_006571</name>
</gene>
<reference evidence="1" key="2">
    <citation type="journal article" date="2023" name="IMA Fungus">
        <title>Comparative genomic study of the Penicillium genus elucidates a diverse pangenome and 15 lateral gene transfer events.</title>
        <authorList>
            <person name="Petersen C."/>
            <person name="Sorensen T."/>
            <person name="Nielsen M.R."/>
            <person name="Sondergaard T.E."/>
            <person name="Sorensen J.L."/>
            <person name="Fitzpatrick D.A."/>
            <person name="Frisvad J.C."/>
            <person name="Nielsen K.L."/>
        </authorList>
    </citation>
    <scope>NUCLEOTIDE SEQUENCE</scope>
    <source>
        <strain evidence="1">IBT 22155</strain>
    </source>
</reference>
<proteinExistence type="predicted"/>
<organism evidence="1 2">
    <name type="scientific">Penicillium bovifimosum</name>
    <dbReference type="NCBI Taxonomy" id="126998"/>
    <lineage>
        <taxon>Eukaryota</taxon>
        <taxon>Fungi</taxon>
        <taxon>Dikarya</taxon>
        <taxon>Ascomycota</taxon>
        <taxon>Pezizomycotina</taxon>
        <taxon>Eurotiomycetes</taxon>
        <taxon>Eurotiomycetidae</taxon>
        <taxon>Eurotiales</taxon>
        <taxon>Aspergillaceae</taxon>
        <taxon>Penicillium</taxon>
    </lineage>
</organism>
<dbReference type="Pfam" id="PF20174">
    <property type="entry name" value="DUF6540"/>
    <property type="match status" value="1"/>
</dbReference>
<protein>
    <submittedName>
        <fullName evidence="1">Uncharacterized protein</fullName>
    </submittedName>
</protein>
<dbReference type="Proteomes" id="UP001149079">
    <property type="component" value="Unassembled WGS sequence"/>
</dbReference>
<evidence type="ECO:0000313" key="2">
    <source>
        <dbReference type="Proteomes" id="UP001149079"/>
    </source>
</evidence>
<accession>A0A9W9L1D4</accession>
<dbReference type="InterPro" id="IPR046670">
    <property type="entry name" value="DUF6540"/>
</dbReference>
<comment type="caution">
    <text evidence="1">The sequence shown here is derived from an EMBL/GenBank/DDBJ whole genome shotgun (WGS) entry which is preliminary data.</text>
</comment>
<name>A0A9W9L1D4_9EURO</name>
<reference evidence="1" key="1">
    <citation type="submission" date="2022-11" db="EMBL/GenBank/DDBJ databases">
        <authorList>
            <person name="Petersen C."/>
        </authorList>
    </citation>
    <scope>NUCLEOTIDE SEQUENCE</scope>
    <source>
        <strain evidence="1">IBT 22155</strain>
    </source>
</reference>
<dbReference type="GeneID" id="81406485"/>